<sequence length="182" mass="19970">MASSQLGENQPVPCSRFTGDFAGRYGDLRALASAPPSCITSDHSNFSSLEVVPVFAPHASDLPPGLDRACHEKEAGRRNSAKGFEMETNSQKRAPEDLFKDMFASVYPLRLFFSTAAHTSHLSNMSQHSQSAISRGRPSDAQRKPYSATLACHSWRYMAHLPGSIKMLFFLKSLATLQDCTS</sequence>
<reference evidence="2 3" key="2">
    <citation type="journal article" date="2010" name="Nature">
        <title>Comparative genomics reveals mobile pathogenicity chromosomes in Fusarium.</title>
        <authorList>
            <person name="Ma L.J."/>
            <person name="van der Does H.C."/>
            <person name="Borkovich K.A."/>
            <person name="Coleman J.J."/>
            <person name="Daboussi M.J."/>
            <person name="Di Pietro A."/>
            <person name="Dufresne M."/>
            <person name="Freitag M."/>
            <person name="Grabherr M."/>
            <person name="Henrissat B."/>
            <person name="Houterman P.M."/>
            <person name="Kang S."/>
            <person name="Shim W.B."/>
            <person name="Woloshuk C."/>
            <person name="Xie X."/>
            <person name="Xu J.R."/>
            <person name="Antoniw J."/>
            <person name="Baker S.E."/>
            <person name="Bluhm B.H."/>
            <person name="Breakspear A."/>
            <person name="Brown D.W."/>
            <person name="Butchko R.A."/>
            <person name="Chapman S."/>
            <person name="Coulson R."/>
            <person name="Coutinho P.M."/>
            <person name="Danchin E.G."/>
            <person name="Diener A."/>
            <person name="Gale L.R."/>
            <person name="Gardiner D.M."/>
            <person name="Goff S."/>
            <person name="Hammond-Kosack K.E."/>
            <person name="Hilburn K."/>
            <person name="Hua-Van A."/>
            <person name="Jonkers W."/>
            <person name="Kazan K."/>
            <person name="Kodira C.D."/>
            <person name="Koehrsen M."/>
            <person name="Kumar L."/>
            <person name="Lee Y.H."/>
            <person name="Li L."/>
            <person name="Manners J.M."/>
            <person name="Miranda-Saavedra D."/>
            <person name="Mukherjee M."/>
            <person name="Park G."/>
            <person name="Park J."/>
            <person name="Park S.Y."/>
            <person name="Proctor R.H."/>
            <person name="Regev A."/>
            <person name="Ruiz-Roldan M.C."/>
            <person name="Sain D."/>
            <person name="Sakthikumar S."/>
            <person name="Sykes S."/>
            <person name="Schwartz D.C."/>
            <person name="Turgeon B.G."/>
            <person name="Wapinski I."/>
            <person name="Yoder O."/>
            <person name="Young S."/>
            <person name="Zeng Q."/>
            <person name="Zhou S."/>
            <person name="Galagan J."/>
            <person name="Cuomo C.A."/>
            <person name="Kistler H.C."/>
            <person name="Rep M."/>
        </authorList>
    </citation>
    <scope>GENOME REANNOTATION</scope>
    <source>
        <strain evidence="3">ATCC MYA-4620 / CBS 123657 / FGSC 9075 / NRRL 31084 / PH-1</strain>
        <strain evidence="2">PH-1 / ATCC MYA-4620 / FGSC 9075 / NRRL 31084</strain>
    </source>
</reference>
<protein>
    <submittedName>
        <fullName evidence="1">Chromosome 3, complete genome</fullName>
    </submittedName>
</protein>
<dbReference type="HOGENOM" id="CLU_1482109_0_0_1"/>
<dbReference type="OrthoDB" id="10412915at2759"/>
<keyword evidence="3" id="KW-1185">Reference proteome</keyword>
<dbReference type="KEGG" id="fgr:FGSG_05237"/>
<dbReference type="EnsemblFungi" id="CEF88621">
    <property type="protein sequence ID" value="CEF88621"/>
    <property type="gene ID" value="FGRRES_05237"/>
</dbReference>
<accession>A0A098E3E0</accession>
<proteinExistence type="predicted"/>
<accession>I1RMP3</accession>
<dbReference type="AlphaFoldDB" id="I1RMP3"/>
<organism evidence="1 3">
    <name type="scientific">Gibberella zeae (strain ATCC MYA-4620 / CBS 123657 / FGSC 9075 / NRRL 31084 / PH-1)</name>
    <name type="common">Wheat head blight fungus</name>
    <name type="synonym">Fusarium graminearum</name>
    <dbReference type="NCBI Taxonomy" id="229533"/>
    <lineage>
        <taxon>Eukaryota</taxon>
        <taxon>Fungi</taxon>
        <taxon>Dikarya</taxon>
        <taxon>Ascomycota</taxon>
        <taxon>Pezizomycotina</taxon>
        <taxon>Sordariomycetes</taxon>
        <taxon>Hypocreomycetidae</taxon>
        <taxon>Hypocreales</taxon>
        <taxon>Nectriaceae</taxon>
        <taxon>Fusarium</taxon>
    </lineage>
</organism>
<dbReference type="EMBL" id="HG970334">
    <property type="protein sequence ID" value="CEF88621.1"/>
    <property type="molecule type" value="Genomic_DNA"/>
</dbReference>
<reference evidence="2 3" key="1">
    <citation type="journal article" date="2007" name="Science">
        <title>The Fusarium graminearum genome reveals a link between localized polymorphism and pathogen specialization.</title>
        <authorList>
            <person name="Cuomo C.A."/>
            <person name="Gueldener U."/>
            <person name="Xu J.-R."/>
            <person name="Trail F."/>
            <person name="Turgeon B.G."/>
            <person name="Di Pietro A."/>
            <person name="Walton J.D."/>
            <person name="Ma L.-J."/>
            <person name="Baker S.E."/>
            <person name="Rep M."/>
            <person name="Adam G."/>
            <person name="Antoniw J."/>
            <person name="Baldwin T."/>
            <person name="Calvo S.E."/>
            <person name="Chang Y.-L."/>
            <person name="DeCaprio D."/>
            <person name="Gale L.R."/>
            <person name="Gnerre S."/>
            <person name="Goswami R.S."/>
            <person name="Hammond-Kosack K."/>
            <person name="Harris L.J."/>
            <person name="Hilburn K."/>
            <person name="Kennell J.C."/>
            <person name="Kroken S."/>
            <person name="Magnuson J.K."/>
            <person name="Mannhaupt G."/>
            <person name="Mauceli E.W."/>
            <person name="Mewes H.-W."/>
            <person name="Mitterbauer R."/>
            <person name="Muehlbauer G."/>
            <person name="Muensterkoetter M."/>
            <person name="Nelson D."/>
            <person name="O'Donnell K."/>
            <person name="Ouellet T."/>
            <person name="Qi W."/>
            <person name="Quesneville H."/>
            <person name="Roncero M.I.G."/>
            <person name="Seong K.-Y."/>
            <person name="Tetko I.V."/>
            <person name="Urban M."/>
            <person name="Waalwijk C."/>
            <person name="Ward T.J."/>
            <person name="Yao J."/>
            <person name="Birren B.W."/>
            <person name="Kistler H.C."/>
        </authorList>
    </citation>
    <scope>NUCLEOTIDE SEQUENCE [LARGE SCALE GENOMIC DNA]</scope>
    <source>
        <strain evidence="3">ATCC MYA-4620 / CBS 123657 / FGSC 9075 / NRRL 31084 / PH-1</strain>
        <strain evidence="2">PH-1 / ATCC MYA-4620 / FGSC 9075 / NRRL 31084</strain>
    </source>
</reference>
<dbReference type="VEuPathDB" id="FungiDB:FGRAMPH1_01G17435"/>
<evidence type="ECO:0000313" key="3">
    <source>
        <dbReference type="Proteomes" id="UP000070720"/>
    </source>
</evidence>
<evidence type="ECO:0000313" key="1">
    <source>
        <dbReference type="EMBL" id="CEF88621.1"/>
    </source>
</evidence>
<name>I1RMP3_GIBZE</name>
<evidence type="ECO:0000313" key="2">
    <source>
        <dbReference type="EnsemblFungi" id="CEF88621"/>
    </source>
</evidence>
<dbReference type="InParanoid" id="I1RMP3"/>
<gene>
    <name evidence="2" type="primary">FG05237.1</name>
    <name evidence="1" type="ORF">FGRAMPH1_01T17435</name>
</gene>
<reference evidence="2" key="4">
    <citation type="submission" date="2017-01" db="UniProtKB">
        <authorList>
            <consortium name="EnsemblFungi"/>
        </authorList>
    </citation>
    <scope>IDENTIFICATION</scope>
    <source>
        <strain evidence="2">PH-1 / ATCC MYA-4620 / FGSC 9075 / NRRL 31084</strain>
    </source>
</reference>
<reference evidence="1 3" key="3">
    <citation type="journal article" date="2015" name="BMC Genomics">
        <title>The completed genome sequence of the pathogenic ascomycete fungus Fusarium graminearum.</title>
        <authorList>
            <person name="King R."/>
            <person name="Urban M."/>
            <person name="Hammond-Kosack M.C."/>
            <person name="Hassani-Pak K."/>
            <person name="Hammond-Kosack K.E."/>
        </authorList>
    </citation>
    <scope>NUCLEOTIDE SEQUENCE [LARGE SCALE GENOMIC DNA]</scope>
    <source>
        <strain evidence="3">ATCC MYA-4620 / CBS 123657 / FGSC 9075 / NRRL 31084 / PH-1</strain>
        <strain evidence="1">PH-1</strain>
    </source>
</reference>
<dbReference type="RefSeq" id="XP_011323748.1">
    <property type="nucleotide sequence ID" value="XM_011325446.1"/>
</dbReference>
<dbReference type="Proteomes" id="UP000070720">
    <property type="component" value="Chromosome 3"/>
</dbReference>